<evidence type="ECO:0000313" key="1">
    <source>
        <dbReference type="EMBL" id="NMM64497.1"/>
    </source>
</evidence>
<dbReference type="GO" id="GO:0015031">
    <property type="term" value="P:protein transport"/>
    <property type="evidence" value="ECO:0007669"/>
    <property type="project" value="InterPro"/>
</dbReference>
<proteinExistence type="predicted"/>
<evidence type="ECO:0008006" key="3">
    <source>
        <dbReference type="Google" id="ProtNLM"/>
    </source>
</evidence>
<dbReference type="InterPro" id="IPR027304">
    <property type="entry name" value="Trigger_fact/SurA_dom_sf"/>
</dbReference>
<dbReference type="InterPro" id="IPR037041">
    <property type="entry name" value="Trigger_fac_C_sf"/>
</dbReference>
<dbReference type="RefSeq" id="WP_169299093.1">
    <property type="nucleotide sequence ID" value="NZ_JABBNI010000041.1"/>
</dbReference>
<organism evidence="1 2">
    <name type="scientific">Clostridium muellerianum</name>
    <dbReference type="NCBI Taxonomy" id="2716538"/>
    <lineage>
        <taxon>Bacteria</taxon>
        <taxon>Bacillati</taxon>
        <taxon>Bacillota</taxon>
        <taxon>Clostridia</taxon>
        <taxon>Eubacteriales</taxon>
        <taxon>Clostridiaceae</taxon>
        <taxon>Clostridium</taxon>
    </lineage>
</organism>
<name>A0A7Y0EJY3_9CLOT</name>
<dbReference type="InterPro" id="IPR046357">
    <property type="entry name" value="PPIase_dom_sf"/>
</dbReference>
<sequence length="315" mass="36990">MFKSKVLEIYDFRNVKITEELLKIEIDKSEIDNSLMLVAKKNAVSIDADDEVKKGDQVIVEMESSLDKFNRKNLPIVVGMGLFNKSFEDELLGMKKNEVKSTNVDESSVTVKIMSIKRKVIPKVTNEMIKKLDIKGIGTIDEFKRNIYNEKVTEIKVDKLQKICWMVLDEAIKKSKFLVLEDDIEKLCDSELDRCRAIAKKENLVFEEMTKEQMEARVPASTVEEFREYLKKYYADELKSTLTAMKLAEEEKVIFDENKYDEYIKEEAKSHYKGDIEAAKAMNPFLRYISLQYSMYLYRKIEKYFETKFNCEFQE</sequence>
<dbReference type="AlphaFoldDB" id="A0A7Y0EJY3"/>
<gene>
    <name evidence="1" type="ORF">HBE96_17930</name>
</gene>
<reference evidence="1 2" key="2">
    <citation type="submission" date="2020-06" db="EMBL/GenBank/DDBJ databases">
        <title>Complete Genome Sequence of Clostridium muelleri sp. nov. P21T, an Acid-Alcohol Producing Acetogen Isolated from Old Hay.</title>
        <authorList>
            <person name="Duncan K.E."/>
            <person name="Tanner R.S."/>
        </authorList>
    </citation>
    <scope>NUCLEOTIDE SEQUENCE [LARGE SCALE GENOMIC DNA]</scope>
    <source>
        <strain evidence="1 2">P21</strain>
    </source>
</reference>
<protein>
    <recommendedName>
        <fullName evidence="3">Trigger factor</fullName>
    </recommendedName>
</protein>
<reference evidence="1 2" key="1">
    <citation type="submission" date="2020-04" db="EMBL/GenBank/DDBJ databases">
        <authorList>
            <person name="Doyle D.A."/>
        </authorList>
    </citation>
    <scope>NUCLEOTIDE SEQUENCE [LARGE SCALE GENOMIC DNA]</scope>
    <source>
        <strain evidence="1 2">P21</strain>
    </source>
</reference>
<dbReference type="GO" id="GO:0006457">
    <property type="term" value="P:protein folding"/>
    <property type="evidence" value="ECO:0007669"/>
    <property type="project" value="InterPro"/>
</dbReference>
<dbReference type="Gene3D" id="1.10.3120.10">
    <property type="entry name" value="Trigger factor, C-terminal domain"/>
    <property type="match status" value="1"/>
</dbReference>
<dbReference type="EMBL" id="JABBNI010000041">
    <property type="protein sequence ID" value="NMM64497.1"/>
    <property type="molecule type" value="Genomic_DNA"/>
</dbReference>
<keyword evidence="2" id="KW-1185">Reference proteome</keyword>
<dbReference type="GO" id="GO:0003755">
    <property type="term" value="F:peptidyl-prolyl cis-trans isomerase activity"/>
    <property type="evidence" value="ECO:0007669"/>
    <property type="project" value="InterPro"/>
</dbReference>
<dbReference type="Proteomes" id="UP000537131">
    <property type="component" value="Unassembled WGS sequence"/>
</dbReference>
<dbReference type="SUPFAM" id="SSF109998">
    <property type="entry name" value="Triger factor/SurA peptide-binding domain-like"/>
    <property type="match status" value="1"/>
</dbReference>
<dbReference type="SUPFAM" id="SSF54534">
    <property type="entry name" value="FKBP-like"/>
    <property type="match status" value="1"/>
</dbReference>
<accession>A0A7Y0EJY3</accession>
<dbReference type="Gene3D" id="3.10.50.40">
    <property type="match status" value="1"/>
</dbReference>
<comment type="caution">
    <text evidence="1">The sequence shown here is derived from an EMBL/GenBank/DDBJ whole genome shotgun (WGS) entry which is preliminary data.</text>
</comment>
<evidence type="ECO:0000313" key="2">
    <source>
        <dbReference type="Proteomes" id="UP000537131"/>
    </source>
</evidence>